<dbReference type="Pfam" id="PF03869">
    <property type="entry name" value="Arc"/>
    <property type="match status" value="1"/>
</dbReference>
<dbReference type="InterPro" id="IPR010985">
    <property type="entry name" value="Ribbon_hlx_hlx"/>
</dbReference>
<evidence type="ECO:0000313" key="3">
    <source>
        <dbReference type="Proteomes" id="UP000076852"/>
    </source>
</evidence>
<gene>
    <name evidence="2" type="ORF">AYM40_05735</name>
</gene>
<dbReference type="Gene3D" id="1.10.1220.10">
    <property type="entry name" value="Met repressor-like"/>
    <property type="match status" value="1"/>
</dbReference>
<organism evidence="2 3">
    <name type="scientific">Paraburkholderia phytofirmans OLGA172</name>
    <dbReference type="NCBI Taxonomy" id="1417228"/>
    <lineage>
        <taxon>Bacteria</taxon>
        <taxon>Pseudomonadati</taxon>
        <taxon>Pseudomonadota</taxon>
        <taxon>Betaproteobacteria</taxon>
        <taxon>Burkholderiales</taxon>
        <taxon>Burkholderiaceae</taxon>
        <taxon>Paraburkholderia</taxon>
    </lineage>
</organism>
<dbReference type="AlphaFoldDB" id="A0A160FI73"/>
<reference evidence="2 3" key="1">
    <citation type="journal article" date="2016" name="Gene">
        <title>PacBio SMRT assembly of a complex multi-replicon genome reveals chlorocatechol degradative operon in a region of genome plasticity.</title>
        <authorList>
            <person name="Ricker N."/>
            <person name="Shen S.Y."/>
            <person name="Goordial J."/>
            <person name="Jin S."/>
            <person name="Fulthorpe R.R."/>
        </authorList>
    </citation>
    <scope>NUCLEOTIDE SEQUENCE [LARGE SCALE GENOMIC DNA]</scope>
    <source>
        <strain evidence="2 3">OLGA172</strain>
    </source>
</reference>
<sequence>MMQKEKLVAKQPSAYPLRMPPELREALQASADAAGHSLNNEIVARLEKSIGPPPKIPKGLEDIIKAASTDINESVEEAALRLVVAGIRSEDFRRSVQAKDAAGRYREIAVHELLISTSEKLAELAHYVGQVPAADRERAAAAIRHSDAVRRYVRQLDLFRSMDG</sequence>
<dbReference type="SUPFAM" id="SSF47598">
    <property type="entry name" value="Ribbon-helix-helix"/>
    <property type="match status" value="1"/>
</dbReference>
<dbReference type="KEGG" id="buz:AYM40_05735"/>
<evidence type="ECO:0000259" key="1">
    <source>
        <dbReference type="Pfam" id="PF03869"/>
    </source>
</evidence>
<dbReference type="GO" id="GO:0003677">
    <property type="term" value="F:DNA binding"/>
    <property type="evidence" value="ECO:0007669"/>
    <property type="project" value="InterPro"/>
</dbReference>
<evidence type="ECO:0000313" key="2">
    <source>
        <dbReference type="EMBL" id="ANB71929.1"/>
    </source>
</evidence>
<dbReference type="InterPro" id="IPR013321">
    <property type="entry name" value="Arc_rbn_hlx_hlx"/>
</dbReference>
<dbReference type="GO" id="GO:0006355">
    <property type="term" value="P:regulation of DNA-templated transcription"/>
    <property type="evidence" value="ECO:0007669"/>
    <property type="project" value="InterPro"/>
</dbReference>
<feature type="domain" description="Arc-like DNA binding" evidence="1">
    <location>
        <begin position="15"/>
        <end position="50"/>
    </location>
</feature>
<dbReference type="EMBL" id="CP014578">
    <property type="protein sequence ID" value="ANB71929.1"/>
    <property type="molecule type" value="Genomic_DNA"/>
</dbReference>
<keyword evidence="3" id="KW-1185">Reference proteome</keyword>
<dbReference type="Proteomes" id="UP000076852">
    <property type="component" value="Chromosome 1"/>
</dbReference>
<dbReference type="RefSeq" id="WP_063495378.1">
    <property type="nucleotide sequence ID" value="NZ_CP014578.1"/>
</dbReference>
<name>A0A160FI73_9BURK</name>
<accession>A0A160FI73</accession>
<proteinExistence type="predicted"/>
<dbReference type="InterPro" id="IPR005569">
    <property type="entry name" value="Arc_DNA-bd_dom"/>
</dbReference>
<protein>
    <recommendedName>
        <fullName evidence="1">Arc-like DNA binding domain-containing protein</fullName>
    </recommendedName>
</protein>